<dbReference type="AlphaFoldDB" id="A0A4S2B3L4"/>
<dbReference type="GO" id="GO:0004653">
    <property type="term" value="F:polypeptide N-acetylgalactosaminyltransferase activity"/>
    <property type="evidence" value="ECO:0007669"/>
    <property type="project" value="TreeGrafter"/>
</dbReference>
<dbReference type="OrthoDB" id="6307329at2"/>
<proteinExistence type="predicted"/>
<gene>
    <name evidence="3" type="ORF">E4T97_12835</name>
    <name evidence="4" type="ORF">E5356_00070</name>
</gene>
<name>A0A4S2B3L4_9BACE</name>
<dbReference type="EMBL" id="SRZA01000001">
    <property type="protein sequence ID" value="TGY08666.1"/>
    <property type="molecule type" value="Genomic_DNA"/>
</dbReference>
<feature type="domain" description="Glycosyltransferase 2-like" evidence="2">
    <location>
        <begin position="7"/>
        <end position="121"/>
    </location>
</feature>
<dbReference type="PANTHER" id="PTHR11675">
    <property type="entry name" value="N-ACETYLGALACTOSAMINYLTRANSFERASE"/>
    <property type="match status" value="1"/>
</dbReference>
<dbReference type="InterPro" id="IPR001173">
    <property type="entry name" value="Glyco_trans_2-like"/>
</dbReference>
<dbReference type="EMBL" id="SPPV01000027">
    <property type="protein sequence ID" value="TFU48649.1"/>
    <property type="molecule type" value="Genomic_DNA"/>
</dbReference>
<organism evidence="4 6">
    <name type="scientific">Bacteroides acidifaciens</name>
    <dbReference type="NCBI Taxonomy" id="85831"/>
    <lineage>
        <taxon>Bacteria</taxon>
        <taxon>Pseudomonadati</taxon>
        <taxon>Bacteroidota</taxon>
        <taxon>Bacteroidia</taxon>
        <taxon>Bacteroidales</taxon>
        <taxon>Bacteroidaceae</taxon>
        <taxon>Bacteroides</taxon>
    </lineage>
</organism>
<evidence type="ECO:0000313" key="4">
    <source>
        <dbReference type="EMBL" id="TGY08666.1"/>
    </source>
</evidence>
<evidence type="ECO:0000313" key="3">
    <source>
        <dbReference type="EMBL" id="TFU48649.1"/>
    </source>
</evidence>
<evidence type="ECO:0000313" key="6">
    <source>
        <dbReference type="Proteomes" id="UP000305751"/>
    </source>
</evidence>
<dbReference type="Pfam" id="PF00535">
    <property type="entry name" value="Glycos_transf_2"/>
    <property type="match status" value="1"/>
</dbReference>
<reference evidence="3 5" key="1">
    <citation type="submission" date="2019-03" db="EMBL/GenBank/DDBJ databases">
        <title>Diversity of the mouse oral microbiome.</title>
        <authorList>
            <person name="Joseph S."/>
            <person name="Aduse-Opoku J."/>
            <person name="Curtis M."/>
            <person name="Wade W."/>
            <person name="Hashim A."/>
        </authorList>
    </citation>
    <scope>NUCLEOTIDE SEQUENCE [LARGE SCALE GENOMIC DNA]</scope>
    <source>
        <strain evidence="3 5">P2318</strain>
    </source>
</reference>
<evidence type="ECO:0000259" key="2">
    <source>
        <dbReference type="Pfam" id="PF00535"/>
    </source>
</evidence>
<keyword evidence="6" id="KW-1185">Reference proteome</keyword>
<dbReference type="Proteomes" id="UP000305751">
    <property type="component" value="Unassembled WGS sequence"/>
</dbReference>
<dbReference type="Proteomes" id="UP000298073">
    <property type="component" value="Unassembled WGS sequence"/>
</dbReference>
<sequence>MTNAQLTIIIPFLNEGEEIANTLSSIQDTATGMPAILLINDASTDGYNYRTVAEQYNCDYIQHEERLGVAESRNEGVRTCNTPYFLLLDGHMRFYEKGWDEKLLALLQENPRTILCGQTKKLLRNENGEIVEGEHKTCYGAYIDMSEVRIFKAAWNYTDPTPYTPLSEIPCILGAAYACSKEYWLYLRGLEGLRYYGLDEELLSLKVWCEGGRCLLVKDWIVGHIYRSEFPYEVPSKEIVYNRMLVIELFLPYELKRKAYLRIKNACEDIFIEVYDMLKTNYPFIKELKEYIQSISQRNIEFFFEKNHGTLS</sequence>
<evidence type="ECO:0000313" key="5">
    <source>
        <dbReference type="Proteomes" id="UP000298073"/>
    </source>
</evidence>
<accession>A0A4S2B3L4</accession>
<dbReference type="SUPFAM" id="SSF53448">
    <property type="entry name" value="Nucleotide-diphospho-sugar transferases"/>
    <property type="match status" value="1"/>
</dbReference>
<keyword evidence="1" id="KW-1015">Disulfide bond</keyword>
<dbReference type="InterPro" id="IPR029044">
    <property type="entry name" value="Nucleotide-diphossugar_trans"/>
</dbReference>
<keyword evidence="4" id="KW-0808">Transferase</keyword>
<dbReference type="GO" id="GO:0006493">
    <property type="term" value="P:protein O-linked glycosylation"/>
    <property type="evidence" value="ECO:0007669"/>
    <property type="project" value="TreeGrafter"/>
</dbReference>
<reference evidence="4 6" key="2">
    <citation type="submission" date="2019-04" db="EMBL/GenBank/DDBJ databases">
        <title>Microbes associate with the intestines of laboratory mice.</title>
        <authorList>
            <person name="Navarre W."/>
            <person name="Wong E."/>
            <person name="Huang K."/>
            <person name="Tropini C."/>
            <person name="Ng K."/>
            <person name="Yu B."/>
        </authorList>
    </citation>
    <scope>NUCLEOTIDE SEQUENCE [LARGE SCALE GENOMIC DNA]</scope>
    <source>
        <strain evidence="4 6">NM70_E10</strain>
    </source>
</reference>
<protein>
    <submittedName>
        <fullName evidence="4">Glycosyltransferase</fullName>
    </submittedName>
</protein>
<comment type="caution">
    <text evidence="4">The sequence shown here is derived from an EMBL/GenBank/DDBJ whole genome shotgun (WGS) entry which is preliminary data.</text>
</comment>
<dbReference type="Gene3D" id="3.90.550.10">
    <property type="entry name" value="Spore Coat Polysaccharide Biosynthesis Protein SpsA, Chain A"/>
    <property type="match status" value="1"/>
</dbReference>
<dbReference type="PANTHER" id="PTHR11675:SF126">
    <property type="entry name" value="RICIN B LECTIN DOMAIN-CONTAINING PROTEIN"/>
    <property type="match status" value="1"/>
</dbReference>
<evidence type="ECO:0000256" key="1">
    <source>
        <dbReference type="ARBA" id="ARBA00023157"/>
    </source>
</evidence>
<dbReference type="RefSeq" id="WP_135038309.1">
    <property type="nucleotide sequence ID" value="NZ_CABIXU010000030.1"/>
</dbReference>